<reference evidence="8" key="1">
    <citation type="submission" date="2022-11" db="UniProtKB">
        <authorList>
            <consortium name="WormBaseParasite"/>
        </authorList>
    </citation>
    <scope>IDENTIFICATION</scope>
</reference>
<feature type="transmembrane region" description="Helical" evidence="6">
    <location>
        <begin position="147"/>
        <end position="168"/>
    </location>
</feature>
<dbReference type="SUPFAM" id="SSF103473">
    <property type="entry name" value="MFS general substrate transporter"/>
    <property type="match status" value="1"/>
</dbReference>
<dbReference type="InterPro" id="IPR003492">
    <property type="entry name" value="Battenin_disease_Cln3"/>
</dbReference>
<dbReference type="PIRSF" id="PIRSF015974">
    <property type="entry name" value="CLN3_BTN1"/>
    <property type="match status" value="1"/>
</dbReference>
<evidence type="ECO:0000256" key="3">
    <source>
        <dbReference type="ARBA" id="ARBA00022692"/>
    </source>
</evidence>
<evidence type="ECO:0000256" key="4">
    <source>
        <dbReference type="ARBA" id="ARBA00022989"/>
    </source>
</evidence>
<organism evidence="7 8">
    <name type="scientific">Acrobeloides nanus</name>
    <dbReference type="NCBI Taxonomy" id="290746"/>
    <lineage>
        <taxon>Eukaryota</taxon>
        <taxon>Metazoa</taxon>
        <taxon>Ecdysozoa</taxon>
        <taxon>Nematoda</taxon>
        <taxon>Chromadorea</taxon>
        <taxon>Rhabditida</taxon>
        <taxon>Tylenchina</taxon>
        <taxon>Cephalobomorpha</taxon>
        <taxon>Cephaloboidea</taxon>
        <taxon>Cephalobidae</taxon>
        <taxon>Acrobeloides</taxon>
    </lineage>
</organism>
<keyword evidence="3 6" id="KW-0812">Transmembrane</keyword>
<dbReference type="Pfam" id="PF02487">
    <property type="entry name" value="CLN3"/>
    <property type="match status" value="1"/>
</dbReference>
<name>A0A914E016_9BILA</name>
<evidence type="ECO:0000256" key="5">
    <source>
        <dbReference type="ARBA" id="ARBA00023136"/>
    </source>
</evidence>
<evidence type="ECO:0000313" key="7">
    <source>
        <dbReference type="Proteomes" id="UP000887540"/>
    </source>
</evidence>
<feature type="transmembrane region" description="Helical" evidence="6">
    <location>
        <begin position="180"/>
        <end position="199"/>
    </location>
</feature>
<accession>A0A914E016</accession>
<dbReference type="PRINTS" id="PR01315">
    <property type="entry name" value="BATTENIN"/>
</dbReference>
<protein>
    <recommendedName>
        <fullName evidence="6">Battenin</fullName>
    </recommendedName>
</protein>
<feature type="transmembrane region" description="Helical" evidence="6">
    <location>
        <begin position="12"/>
        <end position="30"/>
    </location>
</feature>
<comment type="similarity">
    <text evidence="2 6">Belongs to the battenin family.</text>
</comment>
<feature type="transmembrane region" description="Helical" evidence="6">
    <location>
        <begin position="71"/>
        <end position="90"/>
    </location>
</feature>
<feature type="transmembrane region" description="Helical" evidence="6">
    <location>
        <begin position="256"/>
        <end position="273"/>
    </location>
</feature>
<keyword evidence="7" id="KW-1185">Reference proteome</keyword>
<feature type="transmembrane region" description="Helical" evidence="6">
    <location>
        <begin position="102"/>
        <end position="127"/>
    </location>
</feature>
<evidence type="ECO:0000256" key="1">
    <source>
        <dbReference type="ARBA" id="ARBA00004127"/>
    </source>
</evidence>
<evidence type="ECO:0000256" key="2">
    <source>
        <dbReference type="ARBA" id="ARBA00007467"/>
    </source>
</evidence>
<sequence>MNWVLIRNFAAFWIFGLANNYAYVIMLSSAEDIMDKQQNKNDTYVDKVCEEEITTRHCSTMSTGAVLLADILPTLLIKATFPFFLLRVPFGIRHLIVCLLQIASYFVVAFSVNVAMSLSGVILASAGAGLGELSYLALSSHFSNNMISAWSSGTGGAGIFGSLAYAGLTEPHLADLSPKTALLVMLIVPIIFAIAYWFLMVLPPSVHTVNIIKPKTWLNPKIYPETIKVPPSPTWSEKSSPDSDIVDSSNTTIPPLLPYMIPLAIVYIGEYIINQGLTELIFFNCSHGFSLSRKSQYRWYQVLYQLGVFISRSSVNVIELPRVVLYILPVLQMLNAIFFFFNAIYWFIPHISIVFVLIIFEGLLGGASYVNTFNRIHKEVSPDVKEYCLSIASIGDSIGIVIAGFGAIPIHNIVCNKPLYSHV</sequence>
<keyword evidence="5 6" id="KW-0472">Membrane</keyword>
<dbReference type="InterPro" id="IPR036259">
    <property type="entry name" value="MFS_trans_sf"/>
</dbReference>
<keyword evidence="4 6" id="KW-1133">Transmembrane helix</keyword>
<keyword evidence="6" id="KW-0458">Lysosome</keyword>
<comment type="subcellular location">
    <subcellularLocation>
        <location evidence="1">Endomembrane system</location>
        <topology evidence="1">Multi-pass membrane protein</topology>
    </subcellularLocation>
    <subcellularLocation>
        <location evidence="6">Lysosome membrane</location>
        <topology evidence="6">Multi-pass membrane protein</topology>
    </subcellularLocation>
</comment>
<dbReference type="PANTHER" id="PTHR10981">
    <property type="entry name" value="BATTENIN"/>
    <property type="match status" value="1"/>
</dbReference>
<evidence type="ECO:0000313" key="8">
    <source>
        <dbReference type="WBParaSite" id="ACRNAN_scaffold4612.g13141.t1"/>
    </source>
</evidence>
<feature type="transmembrane region" description="Helical" evidence="6">
    <location>
        <begin position="323"/>
        <end position="345"/>
    </location>
</feature>
<dbReference type="PANTHER" id="PTHR10981:SF8">
    <property type="entry name" value="BATTENIN"/>
    <property type="match status" value="1"/>
</dbReference>
<feature type="transmembrane region" description="Helical" evidence="6">
    <location>
        <begin position="351"/>
        <end position="370"/>
    </location>
</feature>
<dbReference type="GO" id="GO:0007040">
    <property type="term" value="P:lysosome organization"/>
    <property type="evidence" value="ECO:0007669"/>
    <property type="project" value="TreeGrafter"/>
</dbReference>
<dbReference type="GO" id="GO:0051453">
    <property type="term" value="P:regulation of intracellular pH"/>
    <property type="evidence" value="ECO:0007669"/>
    <property type="project" value="TreeGrafter"/>
</dbReference>
<dbReference type="GO" id="GO:0012505">
    <property type="term" value="C:endomembrane system"/>
    <property type="evidence" value="ECO:0007669"/>
    <property type="project" value="UniProtKB-SubCell"/>
</dbReference>
<dbReference type="WBParaSite" id="ACRNAN_scaffold4612.g13141.t1">
    <property type="protein sequence ID" value="ACRNAN_scaffold4612.g13141.t1"/>
    <property type="gene ID" value="ACRNAN_scaffold4612.g13141"/>
</dbReference>
<dbReference type="Proteomes" id="UP000887540">
    <property type="component" value="Unplaced"/>
</dbReference>
<dbReference type="InterPro" id="IPR018460">
    <property type="entry name" value="Battenin_disease_Cln3_subgr"/>
</dbReference>
<dbReference type="AlphaFoldDB" id="A0A914E016"/>
<proteinExistence type="inferred from homology"/>
<evidence type="ECO:0000256" key="6">
    <source>
        <dbReference type="RuleBase" id="RU361113"/>
    </source>
</evidence>
<dbReference type="GO" id="GO:0005765">
    <property type="term" value="C:lysosomal membrane"/>
    <property type="evidence" value="ECO:0007669"/>
    <property type="project" value="UniProtKB-SubCell"/>
</dbReference>